<dbReference type="SUPFAM" id="SSF55961">
    <property type="entry name" value="Bet v1-like"/>
    <property type="match status" value="1"/>
</dbReference>
<dbReference type="EMBL" id="JBFOLJ010000007">
    <property type="protein sequence ID" value="KAL2522600.1"/>
    <property type="molecule type" value="Genomic_DNA"/>
</dbReference>
<proteinExistence type="predicted"/>
<name>A0ABD1UC47_9LAMI</name>
<dbReference type="InterPro" id="IPR023393">
    <property type="entry name" value="START-like_dom_sf"/>
</dbReference>
<dbReference type="InterPro" id="IPR000916">
    <property type="entry name" value="Bet_v_I/MLP"/>
</dbReference>
<evidence type="ECO:0000259" key="1">
    <source>
        <dbReference type="SMART" id="SM01037"/>
    </source>
</evidence>
<evidence type="ECO:0000313" key="4">
    <source>
        <dbReference type="Proteomes" id="UP001604277"/>
    </source>
</evidence>
<sequence length="148" mass="16555">MSQKLEATAELKYASSADKFYVFFKNNMNDLINVFPASFKSVQLLEGEEGSIGCVKLWNYVIGGIPMTVKAKTEAIDDDKRSITFVAFDGDLMQLYKSFKATLTVNDGFANWSIEYEKAHEAVPSPDIYAALTIKVSNLVENYLLKTN</sequence>
<protein>
    <submittedName>
        <fullName evidence="3">Polyketide cyclase/dehydrase and lipid transport superfamily protein</fullName>
    </submittedName>
</protein>
<evidence type="ECO:0000313" key="2">
    <source>
        <dbReference type="EMBL" id="KAL2522408.1"/>
    </source>
</evidence>
<feature type="domain" description="Bet v I/Major latex protein" evidence="1">
    <location>
        <begin position="1"/>
        <end position="147"/>
    </location>
</feature>
<keyword evidence="4" id="KW-1185">Reference proteome</keyword>
<comment type="caution">
    <text evidence="3">The sequence shown here is derived from an EMBL/GenBank/DDBJ whole genome shotgun (WGS) entry which is preliminary data.</text>
</comment>
<dbReference type="Pfam" id="PF00407">
    <property type="entry name" value="Bet_v_1"/>
    <property type="match status" value="1"/>
</dbReference>
<reference evidence="3" key="2">
    <citation type="submission" date="2024-07" db="EMBL/GenBank/DDBJ databases">
        <title>Two chromosome-level genome assemblies of Korean endemic species Abeliophyllum distichum and Forsythia ovata (Oleaceae).</title>
        <authorList>
            <person name="Mun J.H."/>
        </authorList>
    </citation>
    <scope>NUCLEOTIDE SEQUENCE</scope>
    <source>
        <strain evidence="3">KNKB202402200001</strain>
        <tissue evidence="3">Leaf</tissue>
    </source>
</reference>
<dbReference type="AlphaFoldDB" id="A0ABD1UC47"/>
<organism evidence="3 4">
    <name type="scientific">Forsythia ovata</name>
    <dbReference type="NCBI Taxonomy" id="205694"/>
    <lineage>
        <taxon>Eukaryota</taxon>
        <taxon>Viridiplantae</taxon>
        <taxon>Streptophyta</taxon>
        <taxon>Embryophyta</taxon>
        <taxon>Tracheophyta</taxon>
        <taxon>Spermatophyta</taxon>
        <taxon>Magnoliopsida</taxon>
        <taxon>eudicotyledons</taxon>
        <taxon>Gunneridae</taxon>
        <taxon>Pentapetalae</taxon>
        <taxon>asterids</taxon>
        <taxon>lamiids</taxon>
        <taxon>Lamiales</taxon>
        <taxon>Oleaceae</taxon>
        <taxon>Forsythieae</taxon>
        <taxon>Forsythia</taxon>
    </lineage>
</organism>
<dbReference type="EMBL" id="JBFOLJ010000007">
    <property type="protein sequence ID" value="KAL2522408.1"/>
    <property type="molecule type" value="Genomic_DNA"/>
</dbReference>
<dbReference type="PANTHER" id="PTHR31907">
    <property type="entry name" value="MLP-LIKE PROTEIN 423"/>
    <property type="match status" value="1"/>
</dbReference>
<dbReference type="Proteomes" id="UP001604277">
    <property type="component" value="Unassembled WGS sequence"/>
</dbReference>
<accession>A0ABD1UC47</accession>
<evidence type="ECO:0000313" key="3">
    <source>
        <dbReference type="EMBL" id="KAL2522600.1"/>
    </source>
</evidence>
<dbReference type="SMART" id="SM01037">
    <property type="entry name" value="Bet_v_1"/>
    <property type="match status" value="1"/>
</dbReference>
<dbReference type="Gene3D" id="3.30.530.20">
    <property type="match status" value="1"/>
</dbReference>
<dbReference type="InterPro" id="IPR051761">
    <property type="entry name" value="MLP-like_ligand-binding"/>
</dbReference>
<reference evidence="4" key="1">
    <citation type="submission" date="2024-07" db="EMBL/GenBank/DDBJ databases">
        <title>Two chromosome-level genome assemblies of Korean endemic species Abeliophyllum distichum and Forsythia ovata (Oleaceae).</title>
        <authorList>
            <person name="Jang H."/>
        </authorList>
    </citation>
    <scope>NUCLEOTIDE SEQUENCE [LARGE SCALE GENOMIC DNA]</scope>
</reference>
<dbReference type="CDD" id="cd07816">
    <property type="entry name" value="Bet_v1-like"/>
    <property type="match status" value="1"/>
</dbReference>
<gene>
    <name evidence="2" type="ORF">Fot_26331</name>
    <name evidence="3" type="ORF">Fot_26523</name>
</gene>